<keyword evidence="1" id="KW-0472">Membrane</keyword>
<name>A0ABP7YVB6_9FLAO</name>
<comment type="caution">
    <text evidence="2">The sequence shown here is derived from an EMBL/GenBank/DDBJ whole genome shotgun (WGS) entry which is preliminary data.</text>
</comment>
<keyword evidence="1" id="KW-1133">Transmembrane helix</keyword>
<evidence type="ECO:0000256" key="1">
    <source>
        <dbReference type="SAM" id="Phobius"/>
    </source>
</evidence>
<organism evidence="2 3">
    <name type="scientific">Flavobacterium chungbukense</name>
    <dbReference type="NCBI Taxonomy" id="877464"/>
    <lineage>
        <taxon>Bacteria</taxon>
        <taxon>Pseudomonadati</taxon>
        <taxon>Bacteroidota</taxon>
        <taxon>Flavobacteriia</taxon>
        <taxon>Flavobacteriales</taxon>
        <taxon>Flavobacteriaceae</taxon>
        <taxon>Flavobacterium</taxon>
    </lineage>
</organism>
<keyword evidence="3" id="KW-1185">Reference proteome</keyword>
<keyword evidence="1" id="KW-0812">Transmembrane</keyword>
<proteinExistence type="predicted"/>
<feature type="transmembrane region" description="Helical" evidence="1">
    <location>
        <begin position="118"/>
        <end position="136"/>
    </location>
</feature>
<evidence type="ECO:0000313" key="2">
    <source>
        <dbReference type="EMBL" id="GAA4141857.1"/>
    </source>
</evidence>
<dbReference type="RefSeq" id="WP_229355267.1">
    <property type="nucleotide sequence ID" value="NZ_BAABAO010000016.1"/>
</dbReference>
<dbReference type="EMBL" id="BAABAO010000016">
    <property type="protein sequence ID" value="GAA4141857.1"/>
    <property type="molecule type" value="Genomic_DNA"/>
</dbReference>
<evidence type="ECO:0000313" key="3">
    <source>
        <dbReference type="Proteomes" id="UP001501333"/>
    </source>
</evidence>
<reference evidence="3" key="1">
    <citation type="journal article" date="2019" name="Int. J. Syst. Evol. Microbiol.">
        <title>The Global Catalogue of Microorganisms (GCM) 10K type strain sequencing project: providing services to taxonomists for standard genome sequencing and annotation.</title>
        <authorList>
            <consortium name="The Broad Institute Genomics Platform"/>
            <consortium name="The Broad Institute Genome Sequencing Center for Infectious Disease"/>
            <person name="Wu L."/>
            <person name="Ma J."/>
        </authorList>
    </citation>
    <scope>NUCLEOTIDE SEQUENCE [LARGE SCALE GENOMIC DNA]</scope>
    <source>
        <strain evidence="3">JCM 17386</strain>
    </source>
</reference>
<protein>
    <submittedName>
        <fullName evidence="2">Uncharacterized protein</fullName>
    </submittedName>
</protein>
<gene>
    <name evidence="2" type="ORF">GCM10022250_43830</name>
</gene>
<dbReference type="Proteomes" id="UP001501333">
    <property type="component" value="Unassembled WGS sequence"/>
</dbReference>
<sequence>MNVNELIDFNLNLLKEGLDIRALELRNTDNKILDDEKSLALFKRMHSESLVFTDQFTRIQLSTRGYEILANGGWLKNVEDEKNKSDFLAQKEIIDFEKSKVDLELAKKVLREYPYTKWFARIGFAIAIILAVLEIIRSNEK</sequence>
<accession>A0ABP7YVB6</accession>